<accession>A0ABZ2KVS7</accession>
<dbReference type="RefSeq" id="WP_394830714.1">
    <property type="nucleotide sequence ID" value="NZ_CP089983.1"/>
</dbReference>
<organism evidence="1 2">
    <name type="scientific">Pendulispora rubella</name>
    <dbReference type="NCBI Taxonomy" id="2741070"/>
    <lineage>
        <taxon>Bacteria</taxon>
        <taxon>Pseudomonadati</taxon>
        <taxon>Myxococcota</taxon>
        <taxon>Myxococcia</taxon>
        <taxon>Myxococcales</taxon>
        <taxon>Sorangiineae</taxon>
        <taxon>Pendulisporaceae</taxon>
        <taxon>Pendulispora</taxon>
    </lineage>
</organism>
<sequence>MCKPEIVVRDEALYADAALAVASDAEGIYYLAVISGDAGKPVLVVKFVRAAGSEPVVDWARRRRWSER</sequence>
<name>A0ABZ2KVS7_9BACT</name>
<dbReference type="EMBL" id="CP089983">
    <property type="protein sequence ID" value="WXB01106.1"/>
    <property type="molecule type" value="Genomic_DNA"/>
</dbReference>
<gene>
    <name evidence="1" type="ORF">LVJ94_29825</name>
</gene>
<evidence type="ECO:0000313" key="2">
    <source>
        <dbReference type="Proteomes" id="UP001374803"/>
    </source>
</evidence>
<keyword evidence="2" id="KW-1185">Reference proteome</keyword>
<dbReference type="Proteomes" id="UP001374803">
    <property type="component" value="Chromosome"/>
</dbReference>
<protein>
    <submittedName>
        <fullName evidence="1">Uncharacterized protein</fullName>
    </submittedName>
</protein>
<proteinExistence type="predicted"/>
<reference evidence="1" key="1">
    <citation type="submission" date="2021-12" db="EMBL/GenBank/DDBJ databases">
        <title>Discovery of the Pendulisporaceae a myxobacterial family with distinct sporulation behavior and unique specialized metabolism.</title>
        <authorList>
            <person name="Garcia R."/>
            <person name="Popoff A."/>
            <person name="Bader C.D."/>
            <person name="Loehr J."/>
            <person name="Walesch S."/>
            <person name="Walt C."/>
            <person name="Boldt J."/>
            <person name="Bunk B."/>
            <person name="Haeckl F.J.F.P.J."/>
            <person name="Gunesch A.P."/>
            <person name="Birkelbach J."/>
            <person name="Nuebel U."/>
            <person name="Pietschmann T."/>
            <person name="Bach T."/>
            <person name="Mueller R."/>
        </authorList>
    </citation>
    <scope>NUCLEOTIDE SEQUENCE</scope>
    <source>
        <strain evidence="1">MSr11367</strain>
    </source>
</reference>
<evidence type="ECO:0000313" key="1">
    <source>
        <dbReference type="EMBL" id="WXB01106.1"/>
    </source>
</evidence>